<gene>
    <name evidence="1" type="ORF">L2E82_16562</name>
</gene>
<reference evidence="2" key="1">
    <citation type="journal article" date="2022" name="Mol. Ecol. Resour.">
        <title>The genomes of chicory, endive, great burdock and yacon provide insights into Asteraceae palaeo-polyploidization history and plant inulin production.</title>
        <authorList>
            <person name="Fan W."/>
            <person name="Wang S."/>
            <person name="Wang H."/>
            <person name="Wang A."/>
            <person name="Jiang F."/>
            <person name="Liu H."/>
            <person name="Zhao H."/>
            <person name="Xu D."/>
            <person name="Zhang Y."/>
        </authorList>
    </citation>
    <scope>NUCLEOTIDE SEQUENCE [LARGE SCALE GENOMIC DNA]</scope>
    <source>
        <strain evidence="2">cv. Punajuju</strain>
    </source>
</reference>
<comment type="caution">
    <text evidence="1">The sequence shown here is derived from an EMBL/GenBank/DDBJ whole genome shotgun (WGS) entry which is preliminary data.</text>
</comment>
<evidence type="ECO:0000313" key="2">
    <source>
        <dbReference type="Proteomes" id="UP001055811"/>
    </source>
</evidence>
<organism evidence="1 2">
    <name type="scientific">Cichorium intybus</name>
    <name type="common">Chicory</name>
    <dbReference type="NCBI Taxonomy" id="13427"/>
    <lineage>
        <taxon>Eukaryota</taxon>
        <taxon>Viridiplantae</taxon>
        <taxon>Streptophyta</taxon>
        <taxon>Embryophyta</taxon>
        <taxon>Tracheophyta</taxon>
        <taxon>Spermatophyta</taxon>
        <taxon>Magnoliopsida</taxon>
        <taxon>eudicotyledons</taxon>
        <taxon>Gunneridae</taxon>
        <taxon>Pentapetalae</taxon>
        <taxon>asterids</taxon>
        <taxon>campanulids</taxon>
        <taxon>Asterales</taxon>
        <taxon>Asteraceae</taxon>
        <taxon>Cichorioideae</taxon>
        <taxon>Cichorieae</taxon>
        <taxon>Cichoriinae</taxon>
        <taxon>Cichorium</taxon>
    </lineage>
</organism>
<name>A0ACB9F5J3_CICIN</name>
<protein>
    <submittedName>
        <fullName evidence="1">Uncharacterized protein</fullName>
    </submittedName>
</protein>
<dbReference type="EMBL" id="CM042011">
    <property type="protein sequence ID" value="KAI3766499.1"/>
    <property type="molecule type" value="Genomic_DNA"/>
</dbReference>
<evidence type="ECO:0000313" key="1">
    <source>
        <dbReference type="EMBL" id="KAI3766499.1"/>
    </source>
</evidence>
<accession>A0ACB9F5J3</accession>
<sequence length="132" mass="14639">MSFFSKPKTQLANIGAEAFALLDGFPSGHKSKSSSSTPPSQPPKKVFQNKYQPETIYKIPQVQATRVKMVMDSNEAAKMYGGIVIVDYPKRKSARREPNVITYEGGMEGAGRRERGRETRLERKVVKADGCA</sequence>
<keyword evidence="2" id="KW-1185">Reference proteome</keyword>
<proteinExistence type="predicted"/>
<dbReference type="Proteomes" id="UP001055811">
    <property type="component" value="Linkage Group LG03"/>
</dbReference>
<reference evidence="1 2" key="2">
    <citation type="journal article" date="2022" name="Mol. Ecol. Resour.">
        <title>The genomes of chicory, endive, great burdock and yacon provide insights into Asteraceae paleo-polyploidization history and plant inulin production.</title>
        <authorList>
            <person name="Fan W."/>
            <person name="Wang S."/>
            <person name="Wang H."/>
            <person name="Wang A."/>
            <person name="Jiang F."/>
            <person name="Liu H."/>
            <person name="Zhao H."/>
            <person name="Xu D."/>
            <person name="Zhang Y."/>
        </authorList>
    </citation>
    <scope>NUCLEOTIDE SEQUENCE [LARGE SCALE GENOMIC DNA]</scope>
    <source>
        <strain evidence="2">cv. Punajuju</strain>
        <tissue evidence="1">Leaves</tissue>
    </source>
</reference>